<dbReference type="AlphaFoldDB" id="A0A650CND1"/>
<dbReference type="OrthoDB" id="10348at2157"/>
<dbReference type="InterPro" id="IPR055174">
    <property type="entry name" value="Pus10_THUMP_arc"/>
</dbReference>
<evidence type="ECO:0000259" key="1">
    <source>
        <dbReference type="Pfam" id="PF22023"/>
    </source>
</evidence>
<protein>
    <submittedName>
        <fullName evidence="2">Pseudouridylate synthase</fullName>
        <ecNumber evidence="2">4.2.1.70</ecNumber>
    </submittedName>
</protein>
<proteinExistence type="predicted"/>
<dbReference type="KEGG" id="sazo:D1868_04280"/>
<dbReference type="NCBIfam" id="NF011139">
    <property type="entry name" value="PRK14554.1-5"/>
    <property type="match status" value="1"/>
</dbReference>
<name>A0A650CND1_9CREN</name>
<reference evidence="2 3" key="1">
    <citation type="submission" date="2019-10" db="EMBL/GenBank/DDBJ databases">
        <title>Genome Sequences from Six Type Strain Members of the Archaeal Family Sulfolobaceae: Acidianus ambivalens, Acidianus infernus, Metallosphaera prunae, Stygiolobus azoricus, Sulfolobus metallicus, and Sulfurisphaera ohwakuensis.</title>
        <authorList>
            <person name="Counts J.A."/>
            <person name="Kelly R.M."/>
        </authorList>
    </citation>
    <scope>NUCLEOTIDE SEQUENCE [LARGE SCALE GENOMIC DNA]</scope>
    <source>
        <strain evidence="2 3">FC6</strain>
    </source>
</reference>
<evidence type="ECO:0000313" key="3">
    <source>
        <dbReference type="Proteomes" id="UP000423396"/>
    </source>
</evidence>
<dbReference type="EC" id="4.2.1.70" evidence="2"/>
<keyword evidence="3" id="KW-1185">Reference proteome</keyword>
<dbReference type="GO" id="GO:0004730">
    <property type="term" value="F:pseudouridylate synthase activity"/>
    <property type="evidence" value="ECO:0007669"/>
    <property type="project" value="UniProtKB-EC"/>
</dbReference>
<accession>A0A650CND1</accession>
<organism evidence="2 3">
    <name type="scientific">Stygiolobus azoricus</name>
    <dbReference type="NCBI Taxonomy" id="41675"/>
    <lineage>
        <taxon>Archaea</taxon>
        <taxon>Thermoproteota</taxon>
        <taxon>Thermoprotei</taxon>
        <taxon>Sulfolobales</taxon>
        <taxon>Sulfolobaceae</taxon>
        <taxon>Stygiolobus</taxon>
    </lineage>
</organism>
<dbReference type="EMBL" id="CP045483">
    <property type="protein sequence ID" value="QGR19273.1"/>
    <property type="molecule type" value="Genomic_DNA"/>
</dbReference>
<sequence>MQSFLKGEILNKAFTLLSKYPLCNSCLGRCFARLSYGHSNNERGKAMKLALLMEIDKMIKDHEIQDLTQIKEVFFNIGELASPLFSLYYNEGFQKRSCYICGDKIEEIKDKFERDALQILKEKGYKTFVLGVNLPTYLKRLEEDFIVSNDLTYYESIKNEIKRDVGKRIAEKGFTPAFEDAEVELIYDLEYDAVLEVKKSYKTLVFYNRLSRNVPISSWYAKDGISLESSLANTKLYVPFSELSEYRILEEYPLIVEGEVKDVAGYYFKPYGKVQGKELSTIFTLKPTNRTYRITVYSEKPVEGGVNIYQGVYDLFLTVKEPEELKAKINELENKGMVILSIDLVTTSGKVNTLYTILYKG</sequence>
<feature type="domain" description="Pus10 THUMP" evidence="1">
    <location>
        <begin position="115"/>
        <end position="188"/>
    </location>
</feature>
<dbReference type="Proteomes" id="UP000423396">
    <property type="component" value="Chromosome"/>
</dbReference>
<gene>
    <name evidence="2" type="ORF">D1868_04280</name>
</gene>
<evidence type="ECO:0000313" key="2">
    <source>
        <dbReference type="EMBL" id="QGR19273.1"/>
    </source>
</evidence>
<keyword evidence="2" id="KW-0456">Lyase</keyword>
<dbReference type="Pfam" id="PF22023">
    <property type="entry name" value="Pus10_THUMP_arc"/>
    <property type="match status" value="1"/>
</dbReference>